<dbReference type="NCBIfam" id="TIGR03584">
    <property type="entry name" value="PseF"/>
    <property type="match status" value="1"/>
</dbReference>
<dbReference type="RefSeq" id="WP_295700974.1">
    <property type="nucleotide sequence ID" value="NZ_CP145316.1"/>
</dbReference>
<protein>
    <recommendedName>
        <fullName evidence="1">Pseudaminic acid cytidylyltransferase</fullName>
        <ecNumber evidence="1">2.7.7.81</ecNumber>
    </recommendedName>
</protein>
<dbReference type="InterPro" id="IPR050793">
    <property type="entry name" value="CMP-NeuNAc_synthase"/>
</dbReference>
<dbReference type="Proteomes" id="UP001434737">
    <property type="component" value="Chromosome"/>
</dbReference>
<dbReference type="EMBL" id="CP145316">
    <property type="protein sequence ID" value="XAM18762.1"/>
    <property type="molecule type" value="Genomic_DNA"/>
</dbReference>
<dbReference type="InterPro" id="IPR020039">
    <property type="entry name" value="PseF"/>
</dbReference>
<dbReference type="InterPro" id="IPR029044">
    <property type="entry name" value="Nucleotide-diphossugar_trans"/>
</dbReference>
<organism evidence="2 3">
    <name type="scientific">Helicobacter mastomyrinus</name>
    <dbReference type="NCBI Taxonomy" id="287948"/>
    <lineage>
        <taxon>Bacteria</taxon>
        <taxon>Pseudomonadati</taxon>
        <taxon>Campylobacterota</taxon>
        <taxon>Epsilonproteobacteria</taxon>
        <taxon>Campylobacterales</taxon>
        <taxon>Helicobacteraceae</taxon>
        <taxon>Helicobacter</taxon>
    </lineage>
</organism>
<gene>
    <name evidence="2" type="primary">pseF</name>
    <name evidence="2" type="ORF">V3I05_03520</name>
</gene>
<proteinExistence type="predicted"/>
<accession>A0ABZ3F8C0</accession>
<evidence type="ECO:0000313" key="3">
    <source>
        <dbReference type="Proteomes" id="UP001434737"/>
    </source>
</evidence>
<dbReference type="PANTHER" id="PTHR21485">
    <property type="entry name" value="HAD SUPERFAMILY MEMBERS CMAS AND KDSC"/>
    <property type="match status" value="1"/>
</dbReference>
<keyword evidence="3" id="KW-1185">Reference proteome</keyword>
<reference evidence="2 3" key="1">
    <citation type="submission" date="2024-02" db="EMBL/GenBank/DDBJ databases">
        <title>Genome and pathogenicity analysis of Helicobacter mastomyrinus isolated from mice.</title>
        <authorList>
            <person name="Zhu L."/>
        </authorList>
    </citation>
    <scope>NUCLEOTIDE SEQUENCE [LARGE SCALE GENOMIC DNA]</scope>
    <source>
        <strain evidence="2 3">Hm-17</strain>
    </source>
</reference>
<sequence length="233" mass="26553">MRKIALIPARSGSKRIPHKNIKLFCGKPIIAYPIQTALESSIFDEVIVSTDSQAIAQIAQEYGAKVPFMRPKELSDDFTPTSSVAAHAIRMLHLKSDDMLCVIYPTAPLLQIDTLKEGLESLLKDNSKQFSFCAVMYEYNPMRSFYIRDDGIEMLFPAQYLIRSQDLEPLFHDAGQFYWGRASAWIENLPIFAPHSHAIVVSPYQAQDIDVLADWELAEMKYKIAYDKLEQDK</sequence>
<keyword evidence="2" id="KW-0808">Transferase</keyword>
<dbReference type="PANTHER" id="PTHR21485:SF6">
    <property type="entry name" value="N-ACYLNEURAMINATE CYTIDYLYLTRANSFERASE-RELATED"/>
    <property type="match status" value="1"/>
</dbReference>
<dbReference type="InterPro" id="IPR003329">
    <property type="entry name" value="Cytidylyl_trans"/>
</dbReference>
<name>A0ABZ3F8C0_9HELI</name>
<evidence type="ECO:0000313" key="2">
    <source>
        <dbReference type="EMBL" id="XAM18762.1"/>
    </source>
</evidence>
<keyword evidence="2" id="KW-0548">Nucleotidyltransferase</keyword>
<evidence type="ECO:0000256" key="1">
    <source>
        <dbReference type="NCBIfam" id="TIGR03584"/>
    </source>
</evidence>
<dbReference type="CDD" id="cd02513">
    <property type="entry name" value="CMP-NeuAc_Synthase"/>
    <property type="match status" value="1"/>
</dbReference>
<dbReference type="EC" id="2.7.7.81" evidence="1"/>
<dbReference type="Gene3D" id="3.90.550.10">
    <property type="entry name" value="Spore Coat Polysaccharide Biosynthesis Protein SpsA, Chain A"/>
    <property type="match status" value="1"/>
</dbReference>
<dbReference type="Pfam" id="PF02348">
    <property type="entry name" value="CTP_transf_3"/>
    <property type="match status" value="1"/>
</dbReference>
<dbReference type="GO" id="GO:0016779">
    <property type="term" value="F:nucleotidyltransferase activity"/>
    <property type="evidence" value="ECO:0007669"/>
    <property type="project" value="UniProtKB-KW"/>
</dbReference>
<dbReference type="SUPFAM" id="SSF53448">
    <property type="entry name" value="Nucleotide-diphospho-sugar transferases"/>
    <property type="match status" value="1"/>
</dbReference>